<evidence type="ECO:0000256" key="1">
    <source>
        <dbReference type="SAM" id="SignalP"/>
    </source>
</evidence>
<keyword evidence="3" id="KW-1185">Reference proteome</keyword>
<dbReference type="AlphaFoldDB" id="A0A841JS69"/>
<evidence type="ECO:0000313" key="3">
    <source>
        <dbReference type="Proteomes" id="UP000538666"/>
    </source>
</evidence>
<comment type="caution">
    <text evidence="2">The sequence shown here is derived from an EMBL/GenBank/DDBJ whole genome shotgun (WGS) entry which is preliminary data.</text>
</comment>
<name>A0A841JS69_9BACT</name>
<evidence type="ECO:0000313" key="2">
    <source>
        <dbReference type="EMBL" id="MBB6143367.1"/>
    </source>
</evidence>
<dbReference type="NCBIfam" id="TIGR03436">
    <property type="entry name" value="acidobact_VWFA"/>
    <property type="match status" value="1"/>
</dbReference>
<dbReference type="InterPro" id="IPR017802">
    <property type="entry name" value="VWFA-rel_acidobac-type"/>
</dbReference>
<organism evidence="2 3">
    <name type="scientific">Silvibacterium bohemicum</name>
    <dbReference type="NCBI Taxonomy" id="1577686"/>
    <lineage>
        <taxon>Bacteria</taxon>
        <taxon>Pseudomonadati</taxon>
        <taxon>Acidobacteriota</taxon>
        <taxon>Terriglobia</taxon>
        <taxon>Terriglobales</taxon>
        <taxon>Acidobacteriaceae</taxon>
        <taxon>Silvibacterium</taxon>
    </lineage>
</organism>
<accession>A0A841JS69</accession>
<dbReference type="OrthoDB" id="127238at2"/>
<reference evidence="2 3" key="1">
    <citation type="submission" date="2020-08" db="EMBL/GenBank/DDBJ databases">
        <title>Genomic Encyclopedia of Type Strains, Phase IV (KMG-IV): sequencing the most valuable type-strain genomes for metagenomic binning, comparative biology and taxonomic classification.</title>
        <authorList>
            <person name="Goeker M."/>
        </authorList>
    </citation>
    <scope>NUCLEOTIDE SEQUENCE [LARGE SCALE GENOMIC DNA]</scope>
    <source>
        <strain evidence="2 3">DSM 103733</strain>
    </source>
</reference>
<proteinExistence type="predicted"/>
<feature type="signal peptide" evidence="1">
    <location>
        <begin position="1"/>
        <end position="24"/>
    </location>
</feature>
<gene>
    <name evidence="2" type="ORF">HNQ77_001311</name>
</gene>
<keyword evidence="1" id="KW-0732">Signal</keyword>
<feature type="chain" id="PRO_5032557751" evidence="1">
    <location>
        <begin position="25"/>
        <end position="722"/>
    </location>
</feature>
<sequence>MRLLGTSLTRFAACALLAAASAAAQQVGQNTSPNASGTYTLSVKSQLVVETVVVKDKQGNYIQGLTEKDFALTEDGVTQKISFCEHQDLVKNAEPMPVAAPGSEEIKLYNRLTRTQVVPESPDSERYKNRRLLALYFDMSAMRPADQLRALSAAEQFVRTQMTTVDLISILRYQGGSVDILQDFSSDRNKLLSILETLVVGEGQGSAETIDDASSADTGAAFGQDDSEFNVFNTDRQLSALQTAAQMLGQLNEKKSLIYFAGGLRLNGIDNQAQLHATVDAAIKAGVTFWPVDARGLVAQAPLGDATQGSPGNSGLYTGAAALATTTNFQQSQDTLFTLAEDTGGKALFDNNDLTRGIVQAQQSVSDYYILGYYTTNTARNGHFRKIKVALTNDVGASLSYRQGYYADKEFSRFTAVDKERQLEDALMLKNPITELSIAMEIDHFQLNRAEYFVPIIVKIPGRELALAKRGGAEHTLIDFVGEIKDMVDGSTVSNVRDNVNIKLSDATAAELAKRPIEYDTGFTLLPGKYMIKFLARDDETGRIGTYQTVFVIPNLNKEEKHVPISSVVLSSQRVALQDALFDTEKSKDREKEIAVNPLVQDGKKLVPSVTRVFSTSREIYVYLQAYKQSAAGSAVSTATASASANQPLFAFVSLYLADKKVFETPPTATVPSTASRLGTMPLTFSLGVAGLAAGEYDCQVTVLDPATLKTTFWRAPIVLVP</sequence>
<dbReference type="Proteomes" id="UP000538666">
    <property type="component" value="Unassembled WGS sequence"/>
</dbReference>
<dbReference type="RefSeq" id="WP_050062255.1">
    <property type="nucleotide sequence ID" value="NZ_JACHEK010000002.1"/>
</dbReference>
<dbReference type="EMBL" id="JACHEK010000002">
    <property type="protein sequence ID" value="MBB6143367.1"/>
    <property type="molecule type" value="Genomic_DNA"/>
</dbReference>
<protein>
    <submittedName>
        <fullName evidence="2">VWFA-related protein</fullName>
    </submittedName>
</protein>